<evidence type="ECO:0000256" key="1">
    <source>
        <dbReference type="ARBA" id="ARBA00001966"/>
    </source>
</evidence>
<dbReference type="CDD" id="cd00207">
    <property type="entry name" value="fer2"/>
    <property type="match status" value="1"/>
</dbReference>
<dbReference type="SUPFAM" id="SSF54292">
    <property type="entry name" value="2Fe-2S ferredoxin-like"/>
    <property type="match status" value="1"/>
</dbReference>
<dbReference type="PANTHER" id="PTHR43105">
    <property type="entry name" value="RESPIRATORY NITRATE REDUCTASE"/>
    <property type="match status" value="1"/>
</dbReference>
<dbReference type="InterPro" id="IPR054351">
    <property type="entry name" value="NADH_UbQ_OxRdtase_ferredoxin"/>
</dbReference>
<name>A0ABW4E0M8_9RHOB</name>
<dbReference type="SUPFAM" id="SSF53706">
    <property type="entry name" value="Formate dehydrogenase/DMSO reductase, domains 1-3"/>
    <property type="match status" value="1"/>
</dbReference>
<comment type="similarity">
    <text evidence="2 10">Belongs to the complex I 75 kDa subunit family.</text>
</comment>
<dbReference type="PROSITE" id="PS00641">
    <property type="entry name" value="COMPLEX1_75K_1"/>
    <property type="match status" value="1"/>
</dbReference>
<organism evidence="14 15">
    <name type="scientific">Paracoccus nototheniae</name>
    <dbReference type="NCBI Taxonomy" id="2489002"/>
    <lineage>
        <taxon>Bacteria</taxon>
        <taxon>Pseudomonadati</taxon>
        <taxon>Pseudomonadota</taxon>
        <taxon>Alphaproteobacteria</taxon>
        <taxon>Rhodobacterales</taxon>
        <taxon>Paracoccaceae</taxon>
        <taxon>Paracoccus</taxon>
    </lineage>
</organism>
<dbReference type="InterPro" id="IPR006963">
    <property type="entry name" value="Mopterin_OxRdtase_4Fe-4S_dom"/>
</dbReference>
<keyword evidence="3 10" id="KW-0004">4Fe-4S</keyword>
<dbReference type="EMBL" id="JBHTOQ010000038">
    <property type="protein sequence ID" value="MFD1483104.1"/>
    <property type="molecule type" value="Genomic_DNA"/>
</dbReference>
<gene>
    <name evidence="14" type="primary">nuoG</name>
    <name evidence="14" type="ORF">ACFQ5P_17545</name>
</gene>
<dbReference type="Pfam" id="PF09326">
    <property type="entry name" value="NADH_dhqG_C"/>
    <property type="match status" value="1"/>
</dbReference>
<comment type="function">
    <text evidence="10">NDH-1 shuttles electrons from NADH, via FMN and iron-sulfur (Fe-S) centers, to quinones in the respiratory chain. Couples the redox reaction to proton translocation (for every two electrons transferred, four hydrogen ions are translocated across the cytoplasmic membrane), and thus conserves the redox energy in a proton gradient.</text>
</comment>
<feature type="domain" description="2Fe-2S ferredoxin-type" evidence="11">
    <location>
        <begin position="5"/>
        <end position="90"/>
    </location>
</feature>
<evidence type="ECO:0000256" key="8">
    <source>
        <dbReference type="ARBA" id="ARBA00023027"/>
    </source>
</evidence>
<keyword evidence="4 10" id="KW-0479">Metal-binding</keyword>
<sequence length="673" mass="72529">MAELRTIKIDGTEIAVDPNLTLIQACEQAGIEIPRFCYHERLSIAGNCRMCLVEVVGGPPKPAASCAMQVKDLRPGPEGAPSEIRTNSPMVKKAREGVMEFLLINHPLDCPICDQGGECDLQDQAMAYGVDFSRYREPKRASEELNLGPLVETHMTRCISCTRCVRFTSEVAGISQMGQTGRGEDSEITSYLNQTLASNLQGNIIDLCPVGALVSKPYAFTARPWELSKTETIDVMDALGSAIRVDTKGREVMRILPRNHDGVNEEWISDKTRFVWDGLRRQRLDQPYLRENGRLRPATWPEALAAAATAMQGKKLAGLVGDLAPVEAAFSLKTLIEGLGGSVECRTDGAKLPEGNRAAYVGTATIADIDTAEMIQLIGTNPRDEAPVLNARLRRAWTRGAQIALVGEAVDLTYDYHHVGTDRAALESLSSRQISDETRETPSLVIVGQGALREADGAAVLAHAIKLAENSNSKLLILHTAAGRVGAMDVGAVTQGGMTAALDGAQVIFNLGADEVEIAAGPTVIYQGSHGDRGAHRADIILPAACYTEEQGLFVNTEGRPQLALRANFAPGEAKENWAILRALSGELGRTLPWDSLAQLRRKMVEAVPHLARIDQISENQGAALPLADLGRASFVNPVRDFYLTNPIARSSPLMGELSRMAAGRHAPALAAE</sequence>
<evidence type="ECO:0000259" key="11">
    <source>
        <dbReference type="PROSITE" id="PS51085"/>
    </source>
</evidence>
<dbReference type="Proteomes" id="UP001597302">
    <property type="component" value="Unassembled WGS sequence"/>
</dbReference>
<feature type="domain" description="4Fe-4S Mo/W bis-MGD-type" evidence="12">
    <location>
        <begin position="227"/>
        <end position="283"/>
    </location>
</feature>
<dbReference type="SMART" id="SM00929">
    <property type="entry name" value="NADH-G_4Fe-4S_3"/>
    <property type="match status" value="1"/>
</dbReference>
<keyword evidence="15" id="KW-1185">Reference proteome</keyword>
<evidence type="ECO:0000256" key="2">
    <source>
        <dbReference type="ARBA" id="ARBA00005404"/>
    </source>
</evidence>
<reference evidence="15" key="1">
    <citation type="journal article" date="2019" name="Int. J. Syst. Evol. Microbiol.">
        <title>The Global Catalogue of Microorganisms (GCM) 10K type strain sequencing project: providing services to taxonomists for standard genome sequencing and annotation.</title>
        <authorList>
            <consortium name="The Broad Institute Genomics Platform"/>
            <consortium name="The Broad Institute Genome Sequencing Center for Infectious Disease"/>
            <person name="Wu L."/>
            <person name="Ma J."/>
        </authorList>
    </citation>
    <scope>NUCLEOTIDE SEQUENCE [LARGE SCALE GENOMIC DNA]</scope>
    <source>
        <strain evidence="15">CCM 8875</strain>
    </source>
</reference>
<dbReference type="PROSITE" id="PS00642">
    <property type="entry name" value="COMPLEX1_75K_2"/>
    <property type="match status" value="1"/>
</dbReference>
<dbReference type="Gene3D" id="3.40.50.740">
    <property type="match status" value="1"/>
</dbReference>
<dbReference type="Gene3D" id="3.10.20.740">
    <property type="match status" value="1"/>
</dbReference>
<dbReference type="InterPro" id="IPR015405">
    <property type="entry name" value="NDUFS1-like_C"/>
</dbReference>
<dbReference type="EC" id="7.1.1.-" evidence="10"/>
<dbReference type="InterPro" id="IPR006656">
    <property type="entry name" value="Mopterin_OxRdtase"/>
</dbReference>
<comment type="catalytic activity">
    <reaction evidence="9 10">
        <text>a quinone + NADH + 5 H(+)(in) = a quinol + NAD(+) + 4 H(+)(out)</text>
        <dbReference type="Rhea" id="RHEA:57888"/>
        <dbReference type="ChEBI" id="CHEBI:15378"/>
        <dbReference type="ChEBI" id="CHEBI:24646"/>
        <dbReference type="ChEBI" id="CHEBI:57540"/>
        <dbReference type="ChEBI" id="CHEBI:57945"/>
        <dbReference type="ChEBI" id="CHEBI:132124"/>
    </reaction>
</comment>
<accession>A0ABW4E0M8</accession>
<dbReference type="PROSITE" id="PS00643">
    <property type="entry name" value="COMPLEX1_75K_3"/>
    <property type="match status" value="1"/>
</dbReference>
<dbReference type="PROSITE" id="PS51669">
    <property type="entry name" value="4FE4S_MOW_BIS_MGD"/>
    <property type="match status" value="1"/>
</dbReference>
<evidence type="ECO:0000313" key="15">
    <source>
        <dbReference type="Proteomes" id="UP001597302"/>
    </source>
</evidence>
<keyword evidence="10" id="KW-0874">Quinone</keyword>
<dbReference type="PROSITE" id="PS51085">
    <property type="entry name" value="2FE2S_FER_2"/>
    <property type="match status" value="1"/>
</dbReference>
<dbReference type="InterPro" id="IPR010228">
    <property type="entry name" value="NADH_UbQ_OxRdtase_Gsu"/>
</dbReference>
<evidence type="ECO:0000256" key="6">
    <source>
        <dbReference type="ARBA" id="ARBA00023004"/>
    </source>
</evidence>
<evidence type="ECO:0000256" key="9">
    <source>
        <dbReference type="ARBA" id="ARBA00047712"/>
    </source>
</evidence>
<dbReference type="PROSITE" id="PS51839">
    <property type="entry name" value="4FE4S_HC3"/>
    <property type="match status" value="1"/>
</dbReference>
<dbReference type="InterPro" id="IPR001041">
    <property type="entry name" value="2Fe-2S_ferredoxin-type"/>
</dbReference>
<keyword evidence="10" id="KW-0001">2Fe-2S</keyword>
<keyword evidence="8 10" id="KW-0520">NAD</keyword>
<protein>
    <recommendedName>
        <fullName evidence="10">NADH-quinone oxidoreductase</fullName>
        <ecNumber evidence="10">7.1.1.-</ecNumber>
    </recommendedName>
</protein>
<keyword evidence="6 10" id="KW-0408">Iron</keyword>
<dbReference type="PANTHER" id="PTHR43105:SF13">
    <property type="entry name" value="NADH-UBIQUINONE OXIDOREDUCTASE 75 KDA SUBUNIT, MITOCHONDRIAL"/>
    <property type="match status" value="1"/>
</dbReference>
<feature type="domain" description="4Fe-4S His(Cys)3-ligated-type" evidence="13">
    <location>
        <begin position="90"/>
        <end position="129"/>
    </location>
</feature>
<keyword evidence="5 10" id="KW-1278">Translocase</keyword>
<evidence type="ECO:0000259" key="13">
    <source>
        <dbReference type="PROSITE" id="PS51839"/>
    </source>
</evidence>
<comment type="cofactor">
    <cofactor evidence="1 10">
        <name>[4Fe-4S] cluster</name>
        <dbReference type="ChEBI" id="CHEBI:49883"/>
    </cofactor>
</comment>
<dbReference type="InterPro" id="IPR050123">
    <property type="entry name" value="Prok_molybdopt-oxidoreductase"/>
</dbReference>
<evidence type="ECO:0000256" key="3">
    <source>
        <dbReference type="ARBA" id="ARBA00022485"/>
    </source>
</evidence>
<dbReference type="Pfam" id="PF13510">
    <property type="entry name" value="Fer2_4"/>
    <property type="match status" value="1"/>
</dbReference>
<dbReference type="RefSeq" id="WP_131576388.1">
    <property type="nucleotide sequence ID" value="NZ_CBCSAJ010000034.1"/>
</dbReference>
<evidence type="ECO:0000256" key="7">
    <source>
        <dbReference type="ARBA" id="ARBA00023014"/>
    </source>
</evidence>
<dbReference type="Pfam" id="PF10588">
    <property type="entry name" value="NADH-G_4Fe-4S_3"/>
    <property type="match status" value="1"/>
</dbReference>
<evidence type="ECO:0000256" key="10">
    <source>
        <dbReference type="RuleBase" id="RU003525"/>
    </source>
</evidence>
<dbReference type="Gene3D" id="3.30.200.210">
    <property type="match status" value="1"/>
</dbReference>
<dbReference type="InterPro" id="IPR000283">
    <property type="entry name" value="NADH_UbQ_OxRdtase_75kDa_su_CS"/>
</dbReference>
<dbReference type="InterPro" id="IPR019574">
    <property type="entry name" value="NADH_UbQ_OxRdtase_Gsu_4Fe4S-bd"/>
</dbReference>
<comment type="cofactor">
    <cofactor evidence="10">
        <name>[2Fe-2S] cluster</name>
        <dbReference type="ChEBI" id="CHEBI:190135"/>
    </cofactor>
    <text evidence="10">Binds 1 [2Fe-2S] cluster per subunit.</text>
</comment>
<dbReference type="NCBIfam" id="TIGR01973">
    <property type="entry name" value="NuoG"/>
    <property type="match status" value="1"/>
</dbReference>
<dbReference type="Pfam" id="PF22117">
    <property type="entry name" value="Fer4_Nqo3"/>
    <property type="match status" value="1"/>
</dbReference>
<dbReference type="Pfam" id="PF00384">
    <property type="entry name" value="Molybdopterin"/>
    <property type="match status" value="1"/>
</dbReference>
<dbReference type="InterPro" id="IPR036010">
    <property type="entry name" value="2Fe-2S_ferredoxin-like_sf"/>
</dbReference>
<evidence type="ECO:0000256" key="5">
    <source>
        <dbReference type="ARBA" id="ARBA00022967"/>
    </source>
</evidence>
<keyword evidence="7 10" id="KW-0411">Iron-sulfur</keyword>
<proteinExistence type="inferred from homology"/>
<dbReference type="Gene3D" id="3.30.70.20">
    <property type="match status" value="1"/>
</dbReference>
<evidence type="ECO:0000259" key="12">
    <source>
        <dbReference type="PROSITE" id="PS51669"/>
    </source>
</evidence>
<dbReference type="Pfam" id="PF22151">
    <property type="entry name" value="Fer4_NDSU1"/>
    <property type="match status" value="1"/>
</dbReference>
<dbReference type="SUPFAM" id="SSF54862">
    <property type="entry name" value="4Fe-4S ferredoxins"/>
    <property type="match status" value="1"/>
</dbReference>
<comment type="caution">
    <text evidence="14">The sequence shown here is derived from an EMBL/GenBank/DDBJ whole genome shotgun (WGS) entry which is preliminary data.</text>
</comment>
<evidence type="ECO:0000256" key="4">
    <source>
        <dbReference type="ARBA" id="ARBA00022723"/>
    </source>
</evidence>
<evidence type="ECO:0000313" key="14">
    <source>
        <dbReference type="EMBL" id="MFD1483104.1"/>
    </source>
</evidence>